<sequence length="120" mass="13703">MIDIASQENRVLLKENNGRKCFLAIHPRDDGSLELRDIETDTNFVFSLDQLESLINNGMFSVRDEEEALEHLKKIAPVLDENPAIQNAKQSKSVAYNTCMVLWKPICPLEHLQNLSHTLK</sequence>
<evidence type="ECO:0000313" key="1">
    <source>
        <dbReference type="EMBL" id="KAB1176610.1"/>
    </source>
</evidence>
<dbReference type="EMBL" id="VZUQ01000086">
    <property type="protein sequence ID" value="KAB1176610.1"/>
    <property type="molecule type" value="Genomic_DNA"/>
</dbReference>
<dbReference type="AlphaFoldDB" id="A0AAD3WSY2"/>
<dbReference type="Proteomes" id="UP000480943">
    <property type="component" value="Unassembled WGS sequence"/>
</dbReference>
<comment type="caution">
    <text evidence="1">The sequence shown here is derived from an EMBL/GenBank/DDBJ whole genome shotgun (WGS) entry which is preliminary data.</text>
</comment>
<reference evidence="1 2" key="1">
    <citation type="submission" date="2019-09" db="EMBL/GenBank/DDBJ databases">
        <title>Photobacterium damselae subsp. damselae CDC-2227-81, a human clinical isolate.</title>
        <authorList>
            <person name="Osorio C.R."/>
        </authorList>
    </citation>
    <scope>NUCLEOTIDE SEQUENCE [LARGE SCALE GENOMIC DNA]</scope>
    <source>
        <strain evidence="1 2">CDC-2227-81</strain>
    </source>
</reference>
<name>A0AAD3WSY2_PHODD</name>
<protein>
    <submittedName>
        <fullName evidence="1">Uncharacterized protein</fullName>
    </submittedName>
</protein>
<accession>A0AAD3WSY2</accession>
<gene>
    <name evidence="1" type="ORF">F6450_17980</name>
</gene>
<evidence type="ECO:0000313" key="2">
    <source>
        <dbReference type="Proteomes" id="UP000480943"/>
    </source>
</evidence>
<dbReference type="RefSeq" id="WP_106341057.1">
    <property type="nucleotide sequence ID" value="NZ_PVXI01000150.1"/>
</dbReference>
<proteinExistence type="predicted"/>
<organism evidence="1 2">
    <name type="scientific">Photobacterium damselae subsp. damselae</name>
    <name type="common">Listonella damsela</name>
    <dbReference type="NCBI Taxonomy" id="85581"/>
    <lineage>
        <taxon>Bacteria</taxon>
        <taxon>Pseudomonadati</taxon>
        <taxon>Pseudomonadota</taxon>
        <taxon>Gammaproteobacteria</taxon>
        <taxon>Vibrionales</taxon>
        <taxon>Vibrionaceae</taxon>
        <taxon>Photobacterium</taxon>
    </lineage>
</organism>